<dbReference type="GeneID" id="39985266"/>
<feature type="region of interest" description="Disordered" evidence="1">
    <location>
        <begin position="113"/>
        <end position="142"/>
    </location>
</feature>
<accession>A0A1X0NX33</accession>
<comment type="caution">
    <text evidence="2">The sequence shown here is derived from an EMBL/GenBank/DDBJ whole genome shotgun (WGS) entry which is preliminary data.</text>
</comment>
<proteinExistence type="predicted"/>
<dbReference type="VEuPathDB" id="TriTrypDB:TM35_000132700"/>
<protein>
    <submittedName>
        <fullName evidence="2">Uncharacterized protein</fullName>
    </submittedName>
</protein>
<name>A0A1X0NX33_9TRYP</name>
<dbReference type="Proteomes" id="UP000192257">
    <property type="component" value="Unassembled WGS sequence"/>
</dbReference>
<dbReference type="OrthoDB" id="252825at2759"/>
<feature type="region of interest" description="Disordered" evidence="1">
    <location>
        <begin position="25"/>
        <end position="45"/>
    </location>
</feature>
<gene>
    <name evidence="2" type="ORF">TM35_000132700</name>
</gene>
<evidence type="ECO:0000313" key="3">
    <source>
        <dbReference type="Proteomes" id="UP000192257"/>
    </source>
</evidence>
<dbReference type="RefSeq" id="XP_028883332.1">
    <property type="nucleotide sequence ID" value="XM_029025486.1"/>
</dbReference>
<keyword evidence="3" id="KW-1185">Reference proteome</keyword>
<organism evidence="2 3">
    <name type="scientific">Trypanosoma theileri</name>
    <dbReference type="NCBI Taxonomy" id="67003"/>
    <lineage>
        <taxon>Eukaryota</taxon>
        <taxon>Discoba</taxon>
        <taxon>Euglenozoa</taxon>
        <taxon>Kinetoplastea</taxon>
        <taxon>Metakinetoplastina</taxon>
        <taxon>Trypanosomatida</taxon>
        <taxon>Trypanosomatidae</taxon>
        <taxon>Trypanosoma</taxon>
    </lineage>
</organism>
<feature type="region of interest" description="Disordered" evidence="1">
    <location>
        <begin position="59"/>
        <end position="86"/>
    </location>
</feature>
<evidence type="ECO:0000313" key="2">
    <source>
        <dbReference type="EMBL" id="ORC89266.1"/>
    </source>
</evidence>
<dbReference type="AlphaFoldDB" id="A0A1X0NX33"/>
<evidence type="ECO:0000256" key="1">
    <source>
        <dbReference type="SAM" id="MobiDB-lite"/>
    </source>
</evidence>
<dbReference type="EMBL" id="NBCO01000013">
    <property type="protein sequence ID" value="ORC89266.1"/>
    <property type="molecule type" value="Genomic_DNA"/>
</dbReference>
<sequence length="253" mass="29679">MSLLKADQVRRELFVTYSQQIAELLGEMEEKEEEKPQEEPTPPVEVKENIRNLGMLLEAQAQEEEKEEEEEEQQEEEKEIKEELQTTTEFPKRFRISYARQHLLRQRALRLPEASSHQADGGHLVSSPRAETEGVVEEEDEENNNMKAIETITTTTTTTTRTTVAVKEEEEEGWRLAYNEPFPSLRKMMRRVQDESLSILVREARVPPAAYRDDDYTRQRMTVLRELEEQIGRDRIKLLARLQKMDGKLHLLE</sequence>
<reference evidence="2 3" key="1">
    <citation type="submission" date="2017-03" db="EMBL/GenBank/DDBJ databases">
        <title>An alternative strategy for trypanosome survival in the mammalian bloodstream revealed through genome and transcriptome analysis of the ubiquitous bovine parasite Trypanosoma (Megatrypanum) theileri.</title>
        <authorList>
            <person name="Kelly S."/>
            <person name="Ivens A."/>
            <person name="Mott A."/>
            <person name="O'Neill E."/>
            <person name="Emms D."/>
            <person name="Macleod O."/>
            <person name="Voorheis P."/>
            <person name="Matthews J."/>
            <person name="Matthews K."/>
            <person name="Carrington M."/>
        </authorList>
    </citation>
    <scope>NUCLEOTIDE SEQUENCE [LARGE SCALE GENOMIC DNA]</scope>
    <source>
        <strain evidence="2">Edinburgh</strain>
    </source>
</reference>
<feature type="compositionally biased region" description="Acidic residues" evidence="1">
    <location>
        <begin position="61"/>
        <end position="77"/>
    </location>
</feature>